<name>A0A2N9IBS3_FAGSY</name>
<protein>
    <submittedName>
        <fullName evidence="2">Uncharacterized protein</fullName>
    </submittedName>
</protein>
<dbReference type="AlphaFoldDB" id="A0A2N9IBS3"/>
<reference evidence="2" key="1">
    <citation type="submission" date="2018-02" db="EMBL/GenBank/DDBJ databases">
        <authorList>
            <person name="Cohen D.B."/>
            <person name="Kent A.D."/>
        </authorList>
    </citation>
    <scope>NUCLEOTIDE SEQUENCE</scope>
</reference>
<organism evidence="2">
    <name type="scientific">Fagus sylvatica</name>
    <name type="common">Beechnut</name>
    <dbReference type="NCBI Taxonomy" id="28930"/>
    <lineage>
        <taxon>Eukaryota</taxon>
        <taxon>Viridiplantae</taxon>
        <taxon>Streptophyta</taxon>
        <taxon>Embryophyta</taxon>
        <taxon>Tracheophyta</taxon>
        <taxon>Spermatophyta</taxon>
        <taxon>Magnoliopsida</taxon>
        <taxon>eudicotyledons</taxon>
        <taxon>Gunneridae</taxon>
        <taxon>Pentapetalae</taxon>
        <taxon>rosids</taxon>
        <taxon>fabids</taxon>
        <taxon>Fagales</taxon>
        <taxon>Fagaceae</taxon>
        <taxon>Fagus</taxon>
    </lineage>
</organism>
<dbReference type="EMBL" id="OIVN01005312">
    <property type="protein sequence ID" value="SPD21868.1"/>
    <property type="molecule type" value="Genomic_DNA"/>
</dbReference>
<evidence type="ECO:0000313" key="2">
    <source>
        <dbReference type="EMBL" id="SPD21868.1"/>
    </source>
</evidence>
<keyword evidence="1" id="KW-1133">Transmembrane helix</keyword>
<evidence type="ECO:0000256" key="1">
    <source>
        <dbReference type="SAM" id="Phobius"/>
    </source>
</evidence>
<gene>
    <name evidence="2" type="ORF">FSB_LOCUS49750</name>
</gene>
<proteinExistence type="predicted"/>
<keyword evidence="1" id="KW-0812">Transmembrane</keyword>
<feature type="transmembrane region" description="Helical" evidence="1">
    <location>
        <begin position="64"/>
        <end position="82"/>
    </location>
</feature>
<accession>A0A2N9IBS3</accession>
<keyword evidence="1" id="KW-0472">Membrane</keyword>
<sequence>MFGGHRFWGLLPVRPSIDPNFGVDPLKLFLKSPHHTRITWHLLPWQTQFDSVACLAGITAPNVLLFRALIVVVALLGFSVLLPSW</sequence>